<dbReference type="EC" id="4.2.1.1" evidence="3 8"/>
<comment type="similarity">
    <text evidence="2 8">Belongs to the beta-class carbonic anhydrase family.</text>
</comment>
<name>A0ABU5IIU1_9BURK</name>
<dbReference type="RefSeq" id="WP_322466833.1">
    <property type="nucleotide sequence ID" value="NZ_JAXOJX010000035.1"/>
</dbReference>
<keyword evidence="10" id="KW-1185">Reference proteome</keyword>
<proteinExistence type="inferred from homology"/>
<dbReference type="CDD" id="cd00884">
    <property type="entry name" value="beta_CA_cladeB"/>
    <property type="match status" value="1"/>
</dbReference>
<reference evidence="9 10" key="1">
    <citation type="submission" date="2023-11" db="EMBL/GenBank/DDBJ databases">
        <title>Draft genome of Azohydromonas lata strain H1 (DSM1123), a polyhydroxyalkanoate producer.</title>
        <authorList>
            <person name="Traversa D."/>
            <person name="D'Addabbo P."/>
            <person name="Pazzani C."/>
            <person name="Manzari C."/>
            <person name="Chiara M."/>
            <person name="Scrascia M."/>
        </authorList>
    </citation>
    <scope>NUCLEOTIDE SEQUENCE [LARGE SCALE GENOMIC DNA]</scope>
    <source>
        <strain evidence="9 10">H1</strain>
    </source>
</reference>
<dbReference type="Pfam" id="PF00484">
    <property type="entry name" value="Pro_CA"/>
    <property type="match status" value="1"/>
</dbReference>
<dbReference type="PROSITE" id="PS00704">
    <property type="entry name" value="PROK_CO2_ANHYDRASE_1"/>
    <property type="match status" value="1"/>
</dbReference>
<evidence type="ECO:0000256" key="1">
    <source>
        <dbReference type="ARBA" id="ARBA00001947"/>
    </source>
</evidence>
<evidence type="ECO:0000313" key="9">
    <source>
        <dbReference type="EMBL" id="MDZ5458874.1"/>
    </source>
</evidence>
<evidence type="ECO:0000256" key="5">
    <source>
        <dbReference type="ARBA" id="ARBA00022833"/>
    </source>
</evidence>
<dbReference type="SMART" id="SM00947">
    <property type="entry name" value="Pro_CA"/>
    <property type="match status" value="1"/>
</dbReference>
<dbReference type="EMBL" id="JAXOJX010000035">
    <property type="protein sequence ID" value="MDZ5458874.1"/>
    <property type="molecule type" value="Genomic_DNA"/>
</dbReference>
<protein>
    <recommendedName>
        <fullName evidence="3 8">Carbonic anhydrase</fullName>
        <ecNumber evidence="3 8">4.2.1.1</ecNumber>
    </recommendedName>
    <alternativeName>
        <fullName evidence="8">Carbonate dehydratase</fullName>
    </alternativeName>
</protein>
<evidence type="ECO:0000256" key="3">
    <source>
        <dbReference type="ARBA" id="ARBA00012925"/>
    </source>
</evidence>
<keyword evidence="6 8" id="KW-0456">Lyase</keyword>
<dbReference type="InterPro" id="IPR036874">
    <property type="entry name" value="Carbonic_anhydrase_sf"/>
</dbReference>
<keyword evidence="5 8" id="KW-0862">Zinc</keyword>
<dbReference type="InterPro" id="IPR045066">
    <property type="entry name" value="Beta_CA_cladeB"/>
</dbReference>
<evidence type="ECO:0000256" key="2">
    <source>
        <dbReference type="ARBA" id="ARBA00006217"/>
    </source>
</evidence>
<dbReference type="InterPro" id="IPR001765">
    <property type="entry name" value="Carbonic_anhydrase"/>
</dbReference>
<dbReference type="PANTHER" id="PTHR11002:SF76">
    <property type="entry name" value="CARBONIC ANHYDRASE"/>
    <property type="match status" value="1"/>
</dbReference>
<dbReference type="InterPro" id="IPR015892">
    <property type="entry name" value="Carbonic_anhydrase_CS"/>
</dbReference>
<gene>
    <name evidence="9" type="ORF">SM757_20020</name>
</gene>
<sequence length="236" mass="26393">MPDHDDELLQRLRRFHDDAFPRYEQHFKALVDEGQHPTTPFIGCSDSRLVPHLLTGAQPGELFLVRNVGALVPPYDGSAGYHGTAAAIEFAVLQLQVQRIVVCGHSHCGAMQALYGEVSPEARNLNVWLDLAREAALPVVPTPEALRRTEQRAVVLQLERLMDYPMVRRRVQARELTLHGWHYVIEDGEVHVFDVRRGAFVPASRAEHSGTGPYKDGPGEAQELFNEIGGQWPPRG</sequence>
<evidence type="ECO:0000256" key="7">
    <source>
        <dbReference type="ARBA" id="ARBA00048348"/>
    </source>
</evidence>
<comment type="catalytic activity">
    <reaction evidence="7 8">
        <text>hydrogencarbonate + H(+) = CO2 + H2O</text>
        <dbReference type="Rhea" id="RHEA:10748"/>
        <dbReference type="ChEBI" id="CHEBI:15377"/>
        <dbReference type="ChEBI" id="CHEBI:15378"/>
        <dbReference type="ChEBI" id="CHEBI:16526"/>
        <dbReference type="ChEBI" id="CHEBI:17544"/>
        <dbReference type="EC" id="4.2.1.1"/>
    </reaction>
</comment>
<keyword evidence="4" id="KW-0479">Metal-binding</keyword>
<comment type="cofactor">
    <cofactor evidence="1">
        <name>Zn(2+)</name>
        <dbReference type="ChEBI" id="CHEBI:29105"/>
    </cofactor>
</comment>
<comment type="function">
    <text evidence="8">Reversible hydration of carbon dioxide.</text>
</comment>
<accession>A0ABU5IIU1</accession>
<evidence type="ECO:0000256" key="4">
    <source>
        <dbReference type="ARBA" id="ARBA00022723"/>
    </source>
</evidence>
<dbReference type="Proteomes" id="UP001293718">
    <property type="component" value="Unassembled WGS sequence"/>
</dbReference>
<dbReference type="PANTHER" id="PTHR11002">
    <property type="entry name" value="CARBONIC ANHYDRASE"/>
    <property type="match status" value="1"/>
</dbReference>
<comment type="caution">
    <text evidence="9">The sequence shown here is derived from an EMBL/GenBank/DDBJ whole genome shotgun (WGS) entry which is preliminary data.</text>
</comment>
<evidence type="ECO:0000313" key="10">
    <source>
        <dbReference type="Proteomes" id="UP001293718"/>
    </source>
</evidence>
<dbReference type="PROSITE" id="PS00705">
    <property type="entry name" value="PROK_CO2_ANHYDRASE_2"/>
    <property type="match status" value="1"/>
</dbReference>
<evidence type="ECO:0000256" key="8">
    <source>
        <dbReference type="RuleBase" id="RU003956"/>
    </source>
</evidence>
<dbReference type="SUPFAM" id="SSF53056">
    <property type="entry name" value="beta-carbonic anhydrase, cab"/>
    <property type="match status" value="1"/>
</dbReference>
<organism evidence="9 10">
    <name type="scientific">Azohydromonas lata</name>
    <dbReference type="NCBI Taxonomy" id="45677"/>
    <lineage>
        <taxon>Bacteria</taxon>
        <taxon>Pseudomonadati</taxon>
        <taxon>Pseudomonadota</taxon>
        <taxon>Betaproteobacteria</taxon>
        <taxon>Burkholderiales</taxon>
        <taxon>Sphaerotilaceae</taxon>
        <taxon>Azohydromonas</taxon>
    </lineage>
</organism>
<dbReference type="Gene3D" id="3.40.1050.10">
    <property type="entry name" value="Carbonic anhydrase"/>
    <property type="match status" value="1"/>
</dbReference>
<dbReference type="GO" id="GO:0004089">
    <property type="term" value="F:carbonate dehydratase activity"/>
    <property type="evidence" value="ECO:0007669"/>
    <property type="project" value="UniProtKB-EC"/>
</dbReference>
<evidence type="ECO:0000256" key="6">
    <source>
        <dbReference type="ARBA" id="ARBA00023239"/>
    </source>
</evidence>